<reference evidence="1" key="1">
    <citation type="submission" date="2023-04" db="EMBL/GenBank/DDBJ databases">
        <title>A chromosome-level genome assembly of the parasitoid wasp Eretmocerus hayati.</title>
        <authorList>
            <person name="Zhong Y."/>
            <person name="Liu S."/>
            <person name="Liu Y."/>
        </authorList>
    </citation>
    <scope>NUCLEOTIDE SEQUENCE</scope>
    <source>
        <strain evidence="1">ZJU_SS_LIU_2023</strain>
    </source>
</reference>
<comment type="caution">
    <text evidence="1">The sequence shown here is derived from an EMBL/GenBank/DDBJ whole genome shotgun (WGS) entry which is preliminary data.</text>
</comment>
<organism evidence="1 2">
    <name type="scientific">Eretmocerus hayati</name>
    <dbReference type="NCBI Taxonomy" id="131215"/>
    <lineage>
        <taxon>Eukaryota</taxon>
        <taxon>Metazoa</taxon>
        <taxon>Ecdysozoa</taxon>
        <taxon>Arthropoda</taxon>
        <taxon>Hexapoda</taxon>
        <taxon>Insecta</taxon>
        <taxon>Pterygota</taxon>
        <taxon>Neoptera</taxon>
        <taxon>Endopterygota</taxon>
        <taxon>Hymenoptera</taxon>
        <taxon>Apocrita</taxon>
        <taxon>Proctotrupomorpha</taxon>
        <taxon>Chalcidoidea</taxon>
        <taxon>Aphelinidae</taxon>
        <taxon>Aphelininae</taxon>
        <taxon>Eretmocerus</taxon>
    </lineage>
</organism>
<evidence type="ECO:0000313" key="2">
    <source>
        <dbReference type="Proteomes" id="UP001239111"/>
    </source>
</evidence>
<dbReference type="EMBL" id="CM056742">
    <property type="protein sequence ID" value="KAJ8679220.1"/>
    <property type="molecule type" value="Genomic_DNA"/>
</dbReference>
<sequence>MLSYREFVQLVCSSQVSIHVSRDKAKAGGRDGMYVTEPNESELEKQPSKLGGIVKWDTLAVVLSEISTFLIAITAAVLAFTIGTKVKSNVKFFSLPSTITSTSIFPISAGPFRTALDAHIG</sequence>
<dbReference type="Proteomes" id="UP001239111">
    <property type="component" value="Chromosome 2"/>
</dbReference>
<gene>
    <name evidence="1" type="ORF">QAD02_015007</name>
</gene>
<accession>A0ACC2P711</accession>
<name>A0ACC2P711_9HYME</name>
<proteinExistence type="predicted"/>
<keyword evidence="2" id="KW-1185">Reference proteome</keyword>
<protein>
    <submittedName>
        <fullName evidence="1">Uncharacterized protein</fullName>
    </submittedName>
</protein>
<evidence type="ECO:0000313" key="1">
    <source>
        <dbReference type="EMBL" id="KAJ8679220.1"/>
    </source>
</evidence>